<evidence type="ECO:0000313" key="1">
    <source>
        <dbReference type="EMBL" id="MDA2806846.1"/>
    </source>
</evidence>
<protein>
    <recommendedName>
        <fullName evidence="3">3-methylfumaryl-CoA hydratase</fullName>
    </recommendedName>
</protein>
<dbReference type="SUPFAM" id="SSF54637">
    <property type="entry name" value="Thioesterase/thiol ester dehydrase-isomerase"/>
    <property type="match status" value="1"/>
</dbReference>
<organism evidence="1 2">
    <name type="scientific">Nocardiopsis suaedae</name>
    <dbReference type="NCBI Taxonomy" id="3018444"/>
    <lineage>
        <taxon>Bacteria</taxon>
        <taxon>Bacillati</taxon>
        <taxon>Actinomycetota</taxon>
        <taxon>Actinomycetes</taxon>
        <taxon>Streptosporangiales</taxon>
        <taxon>Nocardiopsidaceae</taxon>
        <taxon>Nocardiopsis</taxon>
    </lineage>
</organism>
<dbReference type="RefSeq" id="WP_270679481.1">
    <property type="nucleotide sequence ID" value="NZ_JAQFWP010000042.1"/>
</dbReference>
<dbReference type="EMBL" id="JAQFWP010000042">
    <property type="protein sequence ID" value="MDA2806846.1"/>
    <property type="molecule type" value="Genomic_DNA"/>
</dbReference>
<evidence type="ECO:0000313" key="2">
    <source>
        <dbReference type="Proteomes" id="UP001165685"/>
    </source>
</evidence>
<gene>
    <name evidence="1" type="ORF">O4U47_20230</name>
</gene>
<dbReference type="InterPro" id="IPR029069">
    <property type="entry name" value="HotDog_dom_sf"/>
</dbReference>
<comment type="caution">
    <text evidence="1">The sequence shown here is derived from an EMBL/GenBank/DDBJ whole genome shotgun (WGS) entry which is preliminary data.</text>
</comment>
<dbReference type="Gene3D" id="3.10.129.10">
    <property type="entry name" value="Hotdog Thioesterase"/>
    <property type="match status" value="2"/>
</dbReference>
<dbReference type="Proteomes" id="UP001165685">
    <property type="component" value="Unassembled WGS sequence"/>
</dbReference>
<name>A0ABT4TQ81_9ACTN</name>
<sequence>MNSGLQGFVGAWAPEPATVRDPMPAAPAAAASAVLDEPAPVARAGDPLPPLWHWFYFLHWPRRSELGEDGHQEDGRLLPPIPDRHRMFAGGRLTVDAPLVLGEPAECVSSLAAVEPKRGGSGDLLFVTERRELRQHGRRCAVEEQDIVYRSGRAPAPGVRPCGPEEAPAANGRWSLALHTDPVLLFQVSALTANPHRIHYDLPYTVEEANHPGLLVHGPLLALLMLDVVRRNAPERAVRSYSYRLRRPVYAGEQVMACGEPTPEGVDLHIRTAREDRHATARAVLD</sequence>
<evidence type="ECO:0008006" key="3">
    <source>
        <dbReference type="Google" id="ProtNLM"/>
    </source>
</evidence>
<keyword evidence="2" id="KW-1185">Reference proteome</keyword>
<dbReference type="PANTHER" id="PTHR28152">
    <property type="entry name" value="HYDROXYACYL-THIOESTER DEHYDRATASE TYPE 2, MITOCHONDRIAL"/>
    <property type="match status" value="1"/>
</dbReference>
<accession>A0ABT4TQ81</accession>
<dbReference type="PANTHER" id="PTHR28152:SF1">
    <property type="entry name" value="HYDROXYACYL-THIOESTER DEHYDRATASE TYPE 2, MITOCHONDRIAL"/>
    <property type="match status" value="1"/>
</dbReference>
<reference evidence="1" key="1">
    <citation type="submission" date="2023-01" db="EMBL/GenBank/DDBJ databases">
        <title>Draft genome sequence of Nocardiopsis sp. LSu2-4 isolated from halophytes.</title>
        <authorList>
            <person name="Duangmal K."/>
            <person name="Chantavorakit T."/>
        </authorList>
    </citation>
    <scope>NUCLEOTIDE SEQUENCE</scope>
    <source>
        <strain evidence="1">LSu2-4</strain>
    </source>
</reference>
<dbReference type="InterPro" id="IPR052741">
    <property type="entry name" value="Mitochondrial_HTD2"/>
</dbReference>
<proteinExistence type="predicted"/>